<dbReference type="Pfam" id="PF05544">
    <property type="entry name" value="Pro_racemase"/>
    <property type="match status" value="1"/>
</dbReference>
<protein>
    <submittedName>
        <fullName evidence="2">4-hydroxyproline epimerase</fullName>
        <ecNumber evidence="2">5.1.1.8</ecNumber>
    </submittedName>
</protein>
<name>A0ABV7RHB3_9NEIS</name>
<dbReference type="GO" id="GO:0047580">
    <property type="term" value="F:4-hydroxyproline epimerase activity"/>
    <property type="evidence" value="ECO:0007669"/>
    <property type="project" value="UniProtKB-EC"/>
</dbReference>
<dbReference type="Proteomes" id="UP001595741">
    <property type="component" value="Unassembled WGS sequence"/>
</dbReference>
<dbReference type="PIRSF" id="PIRSF029792">
    <property type="entry name" value="Pro_racemase"/>
    <property type="match status" value="1"/>
</dbReference>
<gene>
    <name evidence="2" type="ORF">ACFOLG_13595</name>
</gene>
<dbReference type="EC" id="5.1.1.8" evidence="2"/>
<dbReference type="InterPro" id="IPR008794">
    <property type="entry name" value="Pro_racemase_fam"/>
</dbReference>
<proteinExistence type="inferred from homology"/>
<organism evidence="2 3">
    <name type="scientific">Vogesella facilis</name>
    <dbReference type="NCBI Taxonomy" id="1655232"/>
    <lineage>
        <taxon>Bacteria</taxon>
        <taxon>Pseudomonadati</taxon>
        <taxon>Pseudomonadota</taxon>
        <taxon>Betaproteobacteria</taxon>
        <taxon>Neisseriales</taxon>
        <taxon>Chromobacteriaceae</taxon>
        <taxon>Vogesella</taxon>
    </lineage>
</organism>
<sequence>MARHTFFCIDGHTAGMPVRMVVGGAPYLQGTNQAERREYFIQHFDWIRTALTMEPRGHAFMSGTLLYPPSSPDFDMGLIFIETSASLPMCGHATIGSVTFAIEHGLVHPKTPGVVRVETPAGLVEARYELVGNKVKSVRFTNVPSFLLYQGVEIDIAGLGALTVDVAYGGNFYAIVEQQQNFRDISDFSIAELLSYGRAVQQAVNAAVEVQHPEIASIKGLKHCLWSGPDETGDYNNRIVVIAGDHLVDRSPCGTGTSARVAQRASKGLLQKGGQFVHQSLTGGRFIGRIEQEVQVGPLSGVRPSVEGQAYVTGLNTLFVDRDEPYADGFLID</sequence>
<dbReference type="EMBL" id="JBHRXN010000031">
    <property type="protein sequence ID" value="MFC3533213.1"/>
    <property type="molecule type" value="Genomic_DNA"/>
</dbReference>
<comment type="similarity">
    <text evidence="1">Belongs to the proline racemase family.</text>
</comment>
<evidence type="ECO:0000256" key="1">
    <source>
        <dbReference type="ARBA" id="ARBA00007529"/>
    </source>
</evidence>
<keyword evidence="2" id="KW-0413">Isomerase</keyword>
<dbReference type="NCBIfam" id="NF010578">
    <property type="entry name" value="PRK13971.1"/>
    <property type="match status" value="1"/>
</dbReference>
<dbReference type="PANTHER" id="PTHR33442">
    <property type="entry name" value="TRANS-3-HYDROXY-L-PROLINE DEHYDRATASE"/>
    <property type="match status" value="1"/>
</dbReference>
<evidence type="ECO:0000313" key="2">
    <source>
        <dbReference type="EMBL" id="MFC3533213.1"/>
    </source>
</evidence>
<accession>A0ABV7RHB3</accession>
<dbReference type="PANTHER" id="PTHR33442:SF1">
    <property type="entry name" value="TRANS-3-HYDROXY-L-PROLINE DEHYDRATASE"/>
    <property type="match status" value="1"/>
</dbReference>
<reference evidence="3" key="1">
    <citation type="journal article" date="2019" name="Int. J. Syst. Evol. Microbiol.">
        <title>The Global Catalogue of Microorganisms (GCM) 10K type strain sequencing project: providing services to taxonomists for standard genome sequencing and annotation.</title>
        <authorList>
            <consortium name="The Broad Institute Genomics Platform"/>
            <consortium name="The Broad Institute Genome Sequencing Center for Infectious Disease"/>
            <person name="Wu L."/>
            <person name="Ma J."/>
        </authorList>
    </citation>
    <scope>NUCLEOTIDE SEQUENCE [LARGE SCALE GENOMIC DNA]</scope>
    <source>
        <strain evidence="3">KCTC 42742</strain>
    </source>
</reference>
<dbReference type="SUPFAM" id="SSF54506">
    <property type="entry name" value="Diaminopimelate epimerase-like"/>
    <property type="match status" value="1"/>
</dbReference>
<dbReference type="RefSeq" id="WP_386092740.1">
    <property type="nucleotide sequence ID" value="NZ_JBHRXN010000031.1"/>
</dbReference>
<comment type="caution">
    <text evidence="2">The sequence shown here is derived from an EMBL/GenBank/DDBJ whole genome shotgun (WGS) entry which is preliminary data.</text>
</comment>
<keyword evidence="3" id="KW-1185">Reference proteome</keyword>
<evidence type="ECO:0000313" key="3">
    <source>
        <dbReference type="Proteomes" id="UP001595741"/>
    </source>
</evidence>
<dbReference type="Gene3D" id="3.10.310.10">
    <property type="entry name" value="Diaminopimelate Epimerase, Chain A, domain 1"/>
    <property type="match status" value="2"/>
</dbReference>
<dbReference type="SFLD" id="SFLDS00028">
    <property type="entry name" value="Proline_Racemase"/>
    <property type="match status" value="1"/>
</dbReference>